<dbReference type="AlphaFoldDB" id="A0A1J1HZK9"/>
<evidence type="ECO:0000313" key="1">
    <source>
        <dbReference type="EMBL" id="CRK92962.1"/>
    </source>
</evidence>
<reference evidence="1 2" key="1">
    <citation type="submission" date="2015-04" db="EMBL/GenBank/DDBJ databases">
        <authorList>
            <person name="Syromyatnikov M.Y."/>
            <person name="Popov V.N."/>
        </authorList>
    </citation>
    <scope>NUCLEOTIDE SEQUENCE [LARGE SCALE GENOMIC DNA]</scope>
</reference>
<organism evidence="1 2">
    <name type="scientific">Clunio marinus</name>
    <dbReference type="NCBI Taxonomy" id="568069"/>
    <lineage>
        <taxon>Eukaryota</taxon>
        <taxon>Metazoa</taxon>
        <taxon>Ecdysozoa</taxon>
        <taxon>Arthropoda</taxon>
        <taxon>Hexapoda</taxon>
        <taxon>Insecta</taxon>
        <taxon>Pterygota</taxon>
        <taxon>Neoptera</taxon>
        <taxon>Endopterygota</taxon>
        <taxon>Diptera</taxon>
        <taxon>Nematocera</taxon>
        <taxon>Chironomoidea</taxon>
        <taxon>Chironomidae</taxon>
        <taxon>Clunio</taxon>
    </lineage>
</organism>
<keyword evidence="2" id="KW-1185">Reference proteome</keyword>
<gene>
    <name evidence="1" type="ORF">CLUMA_CG006639</name>
</gene>
<proteinExistence type="predicted"/>
<evidence type="ECO:0000313" key="2">
    <source>
        <dbReference type="Proteomes" id="UP000183832"/>
    </source>
</evidence>
<sequence length="80" mass="9478">MKYAGLINLFTLDIVERFASCFNKKGEMFINSVSEVVLQIMLKYLLEIRDISLWLSKQRRSEQVNSEVIRKYGKKTWKMA</sequence>
<dbReference type="EMBL" id="CVRI01000036">
    <property type="protein sequence ID" value="CRK92962.1"/>
    <property type="molecule type" value="Genomic_DNA"/>
</dbReference>
<name>A0A1J1HZK9_9DIPT</name>
<accession>A0A1J1HZK9</accession>
<protein>
    <submittedName>
        <fullName evidence="1">CLUMA_CG006639, isoform A</fullName>
    </submittedName>
</protein>
<dbReference type="Proteomes" id="UP000183832">
    <property type="component" value="Unassembled WGS sequence"/>
</dbReference>